<keyword evidence="2" id="KW-1185">Reference proteome</keyword>
<sequence>MSDIVHPCSPSTRRQPNWCRNFGHRKICVPSADTCEHWLRAGCELKKYICGHLRAEQSSCVQIGTSELSICGRLRASAYLAEMPYFLPLSLSYPSGLTYTNLSVFFGTHF</sequence>
<accession>A0A0C9X2J5</accession>
<evidence type="ECO:0000313" key="2">
    <source>
        <dbReference type="Proteomes" id="UP000054477"/>
    </source>
</evidence>
<organism evidence="1 2">
    <name type="scientific">Laccaria amethystina LaAM-08-1</name>
    <dbReference type="NCBI Taxonomy" id="1095629"/>
    <lineage>
        <taxon>Eukaryota</taxon>
        <taxon>Fungi</taxon>
        <taxon>Dikarya</taxon>
        <taxon>Basidiomycota</taxon>
        <taxon>Agaricomycotina</taxon>
        <taxon>Agaricomycetes</taxon>
        <taxon>Agaricomycetidae</taxon>
        <taxon>Agaricales</taxon>
        <taxon>Agaricineae</taxon>
        <taxon>Hydnangiaceae</taxon>
        <taxon>Laccaria</taxon>
    </lineage>
</organism>
<dbReference type="AlphaFoldDB" id="A0A0C9X2J5"/>
<dbReference type="Proteomes" id="UP000054477">
    <property type="component" value="Unassembled WGS sequence"/>
</dbReference>
<proteinExistence type="predicted"/>
<gene>
    <name evidence="1" type="ORF">K443DRAFT_116106</name>
</gene>
<dbReference type="HOGENOM" id="CLU_2171492_0_0_1"/>
<reference evidence="2" key="2">
    <citation type="submission" date="2015-01" db="EMBL/GenBank/DDBJ databases">
        <title>Evolutionary Origins and Diversification of the Mycorrhizal Mutualists.</title>
        <authorList>
            <consortium name="DOE Joint Genome Institute"/>
            <consortium name="Mycorrhizal Genomics Consortium"/>
            <person name="Kohler A."/>
            <person name="Kuo A."/>
            <person name="Nagy L.G."/>
            <person name="Floudas D."/>
            <person name="Copeland A."/>
            <person name="Barry K.W."/>
            <person name="Cichocki N."/>
            <person name="Veneault-Fourrey C."/>
            <person name="LaButti K."/>
            <person name="Lindquist E.A."/>
            <person name="Lipzen A."/>
            <person name="Lundell T."/>
            <person name="Morin E."/>
            <person name="Murat C."/>
            <person name="Riley R."/>
            <person name="Ohm R."/>
            <person name="Sun H."/>
            <person name="Tunlid A."/>
            <person name="Henrissat B."/>
            <person name="Grigoriev I.V."/>
            <person name="Hibbett D.S."/>
            <person name="Martin F."/>
        </authorList>
    </citation>
    <scope>NUCLEOTIDE SEQUENCE [LARGE SCALE GENOMIC DNA]</scope>
    <source>
        <strain evidence="2">LaAM-08-1</strain>
    </source>
</reference>
<protein>
    <submittedName>
        <fullName evidence="1">Uncharacterized protein</fullName>
    </submittedName>
</protein>
<reference evidence="1 2" key="1">
    <citation type="submission" date="2014-04" db="EMBL/GenBank/DDBJ databases">
        <authorList>
            <consortium name="DOE Joint Genome Institute"/>
            <person name="Kuo A."/>
            <person name="Kohler A."/>
            <person name="Nagy L.G."/>
            <person name="Floudas D."/>
            <person name="Copeland A."/>
            <person name="Barry K.W."/>
            <person name="Cichocki N."/>
            <person name="Veneault-Fourrey C."/>
            <person name="LaButti K."/>
            <person name="Lindquist E.A."/>
            <person name="Lipzen A."/>
            <person name="Lundell T."/>
            <person name="Morin E."/>
            <person name="Murat C."/>
            <person name="Sun H."/>
            <person name="Tunlid A."/>
            <person name="Henrissat B."/>
            <person name="Grigoriev I.V."/>
            <person name="Hibbett D.S."/>
            <person name="Martin F."/>
            <person name="Nordberg H.P."/>
            <person name="Cantor M.N."/>
            <person name="Hua S.X."/>
        </authorList>
    </citation>
    <scope>NUCLEOTIDE SEQUENCE [LARGE SCALE GENOMIC DNA]</scope>
    <source>
        <strain evidence="1 2">LaAM-08-1</strain>
    </source>
</reference>
<name>A0A0C9X2J5_9AGAR</name>
<dbReference type="OrthoDB" id="3084317at2759"/>
<evidence type="ECO:0000313" key="1">
    <source>
        <dbReference type="EMBL" id="KIJ90787.1"/>
    </source>
</evidence>
<dbReference type="EMBL" id="KN839112">
    <property type="protein sequence ID" value="KIJ90787.1"/>
    <property type="molecule type" value="Genomic_DNA"/>
</dbReference>